<keyword evidence="1" id="KW-0812">Transmembrane</keyword>
<reference evidence="3 4" key="1">
    <citation type="journal article" date="2021" name="BMC Biol.">
        <title>Horizontally acquired antibacterial genes associated with adaptive radiation of ladybird beetles.</title>
        <authorList>
            <person name="Li H.S."/>
            <person name="Tang X.F."/>
            <person name="Huang Y.H."/>
            <person name="Xu Z.Y."/>
            <person name="Chen M.L."/>
            <person name="Du X.Y."/>
            <person name="Qiu B.Y."/>
            <person name="Chen P.T."/>
            <person name="Zhang W."/>
            <person name="Slipinski A."/>
            <person name="Escalona H.E."/>
            <person name="Waterhouse R.M."/>
            <person name="Zwick A."/>
            <person name="Pang H."/>
        </authorList>
    </citation>
    <scope>NUCLEOTIDE SEQUENCE [LARGE SCALE GENOMIC DNA]</scope>
    <source>
        <strain evidence="3">SYSU2018</strain>
    </source>
</reference>
<dbReference type="InterPro" id="IPR038976">
    <property type="entry name" value="Ssk"/>
</dbReference>
<feature type="transmembrane region" description="Helical" evidence="1">
    <location>
        <begin position="96"/>
        <end position="120"/>
    </location>
</feature>
<feature type="non-terminal residue" evidence="3">
    <location>
        <position position="1"/>
    </location>
</feature>
<keyword evidence="2" id="KW-0732">Signal</keyword>
<feature type="transmembrane region" description="Helical" evidence="1">
    <location>
        <begin position="59"/>
        <end position="84"/>
    </location>
</feature>
<keyword evidence="1" id="KW-1133">Transmembrane helix</keyword>
<keyword evidence="1" id="KW-0472">Membrane</keyword>
<gene>
    <name evidence="3" type="ORF">HHI36_015821</name>
</gene>
<dbReference type="PANTHER" id="PTHR36692:SF2">
    <property type="entry name" value="GEO12064P1"/>
    <property type="match status" value="1"/>
</dbReference>
<dbReference type="PANTHER" id="PTHR36692">
    <property type="entry name" value="PROTEIN SNAKESKIN"/>
    <property type="match status" value="1"/>
</dbReference>
<evidence type="ECO:0000256" key="1">
    <source>
        <dbReference type="SAM" id="Phobius"/>
    </source>
</evidence>
<evidence type="ECO:0000313" key="3">
    <source>
        <dbReference type="EMBL" id="KAL3274433.1"/>
    </source>
</evidence>
<feature type="signal peptide" evidence="2">
    <location>
        <begin position="1"/>
        <end position="18"/>
    </location>
</feature>
<comment type="caution">
    <text evidence="3">The sequence shown here is derived from an EMBL/GenBank/DDBJ whole genome shotgun (WGS) entry which is preliminary data.</text>
</comment>
<feature type="chain" id="PRO_5044822245" evidence="2">
    <location>
        <begin position="19"/>
        <end position="128"/>
    </location>
</feature>
<evidence type="ECO:0000313" key="4">
    <source>
        <dbReference type="Proteomes" id="UP001516400"/>
    </source>
</evidence>
<feature type="transmembrane region" description="Helical" evidence="1">
    <location>
        <begin position="26"/>
        <end position="47"/>
    </location>
</feature>
<accession>A0ABD2N702</accession>
<evidence type="ECO:0000256" key="2">
    <source>
        <dbReference type="SAM" id="SignalP"/>
    </source>
</evidence>
<proteinExistence type="predicted"/>
<dbReference type="Proteomes" id="UP001516400">
    <property type="component" value="Unassembled WGS sequence"/>
</dbReference>
<dbReference type="EMBL" id="JABFTP020000062">
    <property type="protein sequence ID" value="KAL3274433.1"/>
    <property type="molecule type" value="Genomic_DNA"/>
</dbReference>
<keyword evidence="4" id="KW-1185">Reference proteome</keyword>
<dbReference type="AlphaFoldDB" id="A0ABD2N702"/>
<organism evidence="3 4">
    <name type="scientific">Cryptolaemus montrouzieri</name>
    <dbReference type="NCBI Taxonomy" id="559131"/>
    <lineage>
        <taxon>Eukaryota</taxon>
        <taxon>Metazoa</taxon>
        <taxon>Ecdysozoa</taxon>
        <taxon>Arthropoda</taxon>
        <taxon>Hexapoda</taxon>
        <taxon>Insecta</taxon>
        <taxon>Pterygota</taxon>
        <taxon>Neoptera</taxon>
        <taxon>Endopterygota</taxon>
        <taxon>Coleoptera</taxon>
        <taxon>Polyphaga</taxon>
        <taxon>Cucujiformia</taxon>
        <taxon>Coccinelloidea</taxon>
        <taxon>Coccinellidae</taxon>
        <taxon>Scymninae</taxon>
        <taxon>Scymnini</taxon>
        <taxon>Cryptolaemus</taxon>
    </lineage>
</organism>
<sequence length="128" mass="14464">LFCLICLLFVQDPVKTTGLGSSHTNHIAFMFAAYTGFFLINFLLILNRYFGERIPYKTASIYALLGSTLFLVTAILLIVCRTFLSKHYGYTSNTGVMVNLTMSSTFAFVNCVIFSVDAIYTFKRMDDF</sequence>
<protein>
    <submittedName>
        <fullName evidence="3">Uncharacterized protein</fullName>
    </submittedName>
</protein>
<name>A0ABD2N702_9CUCU</name>